<reference evidence="1" key="1">
    <citation type="submission" date="2014-09" db="EMBL/GenBank/DDBJ databases">
        <authorList>
            <person name="Magalhaes I.L.F."/>
            <person name="Oliveira U."/>
            <person name="Santos F.R."/>
            <person name="Vidigal T.H.D.A."/>
            <person name="Brescovit A.D."/>
            <person name="Santos A.J."/>
        </authorList>
    </citation>
    <scope>NUCLEOTIDE SEQUENCE</scope>
    <source>
        <tissue evidence="1">Shoot tissue taken approximately 20 cm above the soil surface</tissue>
    </source>
</reference>
<evidence type="ECO:0000313" key="1">
    <source>
        <dbReference type="EMBL" id="JAE28072.1"/>
    </source>
</evidence>
<organism evidence="1">
    <name type="scientific">Arundo donax</name>
    <name type="common">Giant reed</name>
    <name type="synonym">Donax arundinaceus</name>
    <dbReference type="NCBI Taxonomy" id="35708"/>
    <lineage>
        <taxon>Eukaryota</taxon>
        <taxon>Viridiplantae</taxon>
        <taxon>Streptophyta</taxon>
        <taxon>Embryophyta</taxon>
        <taxon>Tracheophyta</taxon>
        <taxon>Spermatophyta</taxon>
        <taxon>Magnoliopsida</taxon>
        <taxon>Liliopsida</taxon>
        <taxon>Poales</taxon>
        <taxon>Poaceae</taxon>
        <taxon>PACMAD clade</taxon>
        <taxon>Arundinoideae</taxon>
        <taxon>Arundineae</taxon>
        <taxon>Arundo</taxon>
    </lineage>
</organism>
<dbReference type="EMBL" id="GBRH01169824">
    <property type="protein sequence ID" value="JAE28072.1"/>
    <property type="molecule type" value="Transcribed_RNA"/>
</dbReference>
<sequence length="35" mass="4060">MSLSQKVLTEHLRYMTKDICNVINCSVMFLKDAKV</sequence>
<dbReference type="AlphaFoldDB" id="A0A0A9GU52"/>
<reference evidence="1" key="2">
    <citation type="journal article" date="2015" name="Data Brief">
        <title>Shoot transcriptome of the giant reed, Arundo donax.</title>
        <authorList>
            <person name="Barrero R.A."/>
            <person name="Guerrero F.D."/>
            <person name="Moolhuijzen P."/>
            <person name="Goolsby J.A."/>
            <person name="Tidwell J."/>
            <person name="Bellgard S.E."/>
            <person name="Bellgard M.I."/>
        </authorList>
    </citation>
    <scope>NUCLEOTIDE SEQUENCE</scope>
    <source>
        <tissue evidence="1">Shoot tissue taken approximately 20 cm above the soil surface</tissue>
    </source>
</reference>
<protein>
    <submittedName>
        <fullName evidence="1">Uncharacterized protein</fullName>
    </submittedName>
</protein>
<name>A0A0A9GU52_ARUDO</name>
<proteinExistence type="predicted"/>
<accession>A0A0A9GU52</accession>